<gene>
    <name evidence="2" type="ORF">JD844_025194</name>
</gene>
<feature type="domain" description="MOSC" evidence="1">
    <location>
        <begin position="171"/>
        <end position="328"/>
    </location>
</feature>
<keyword evidence="3" id="KW-1185">Reference proteome</keyword>
<dbReference type="SUPFAM" id="SSF50800">
    <property type="entry name" value="PK beta-barrel domain-like"/>
    <property type="match status" value="1"/>
</dbReference>
<name>A0ABQ7SZ75_PHRPL</name>
<protein>
    <recommendedName>
        <fullName evidence="1">MOSC domain-containing protein</fullName>
    </recommendedName>
</protein>
<comment type="caution">
    <text evidence="2">The sequence shown here is derived from an EMBL/GenBank/DDBJ whole genome shotgun (WGS) entry which is preliminary data.</text>
</comment>
<dbReference type="InterPro" id="IPR005302">
    <property type="entry name" value="MoCF_Sase_C"/>
</dbReference>
<dbReference type="EMBL" id="JAIPUX010003289">
    <property type="protein sequence ID" value="KAH0622683.1"/>
    <property type="molecule type" value="Genomic_DNA"/>
</dbReference>
<dbReference type="PROSITE" id="PS51340">
    <property type="entry name" value="MOSC"/>
    <property type="match status" value="1"/>
</dbReference>
<dbReference type="PANTHER" id="PTHR14237">
    <property type="entry name" value="MOLYBDOPTERIN COFACTOR SULFURASE MOSC"/>
    <property type="match status" value="1"/>
</dbReference>
<proteinExistence type="predicted"/>
<reference evidence="2 3" key="1">
    <citation type="journal article" date="2022" name="Gigascience">
        <title>A chromosome-level genome assembly and annotation of the desert horned lizard, Phrynosoma platyrhinos, provides insight into chromosomal rearrangements among reptiles.</title>
        <authorList>
            <person name="Koochekian N."/>
            <person name="Ascanio A."/>
            <person name="Farleigh K."/>
            <person name="Card D.C."/>
            <person name="Schield D.R."/>
            <person name="Castoe T.A."/>
            <person name="Jezkova T."/>
        </authorList>
    </citation>
    <scope>NUCLEOTIDE SEQUENCE [LARGE SCALE GENOMIC DNA]</scope>
    <source>
        <strain evidence="2">NK-2021</strain>
    </source>
</reference>
<dbReference type="Pfam" id="PF03473">
    <property type="entry name" value="MOSC"/>
    <property type="match status" value="1"/>
</dbReference>
<evidence type="ECO:0000259" key="1">
    <source>
        <dbReference type="PROSITE" id="PS51340"/>
    </source>
</evidence>
<sequence length="330" mass="37200">MGDLRSLPPLPRPSWLLVLALASIAALGVAAAWQWGRRRRRSPQLKPVGTVSGLFVYPVKSCRGVAVEKAQVTELGLRSGDLRDRCWLVIKEDGHMVTARQEPRLVLISITNENGYLILSAPEMKDLRIPATLSNKNPVHNCRLFGSDIQGRDCGDEAAQWITAFLKSEPYRLVHFEPNMTPRNAKDLIELFQPNDKIAYPDCSPVMILSEASLEELNSRLEKKVQIRNFRPNILVTGCGPHEEDTWDEIVIGDVEMKGALACPRCILTTVDPDTGIMDRKEPLETLKSYRLCEPSKRHIYKSHPLFGWYFGIDKTGTVQVGDLVYKLIW</sequence>
<dbReference type="Proteomes" id="UP000826234">
    <property type="component" value="Unassembled WGS sequence"/>
</dbReference>
<dbReference type="InterPro" id="IPR005303">
    <property type="entry name" value="MOCOS_middle"/>
</dbReference>
<accession>A0ABQ7SZ75</accession>
<evidence type="ECO:0000313" key="2">
    <source>
        <dbReference type="EMBL" id="KAH0622683.1"/>
    </source>
</evidence>
<dbReference type="SUPFAM" id="SSF141673">
    <property type="entry name" value="MOSC N-terminal domain-like"/>
    <property type="match status" value="1"/>
</dbReference>
<dbReference type="InterPro" id="IPR011037">
    <property type="entry name" value="Pyrv_Knase-like_insert_dom_sf"/>
</dbReference>
<dbReference type="Pfam" id="PF03476">
    <property type="entry name" value="MOSC_N"/>
    <property type="match status" value="1"/>
</dbReference>
<organism evidence="2 3">
    <name type="scientific">Phrynosoma platyrhinos</name>
    <name type="common">Desert horned lizard</name>
    <dbReference type="NCBI Taxonomy" id="52577"/>
    <lineage>
        <taxon>Eukaryota</taxon>
        <taxon>Metazoa</taxon>
        <taxon>Chordata</taxon>
        <taxon>Craniata</taxon>
        <taxon>Vertebrata</taxon>
        <taxon>Euteleostomi</taxon>
        <taxon>Lepidosauria</taxon>
        <taxon>Squamata</taxon>
        <taxon>Bifurcata</taxon>
        <taxon>Unidentata</taxon>
        <taxon>Episquamata</taxon>
        <taxon>Toxicofera</taxon>
        <taxon>Iguania</taxon>
        <taxon>Phrynosomatidae</taxon>
        <taxon>Phrynosomatinae</taxon>
        <taxon>Phrynosoma</taxon>
    </lineage>
</organism>
<dbReference type="PANTHER" id="PTHR14237:SF19">
    <property type="entry name" value="MITOCHONDRIAL AMIDOXIME REDUCING COMPONENT 1"/>
    <property type="match status" value="1"/>
</dbReference>
<evidence type="ECO:0000313" key="3">
    <source>
        <dbReference type="Proteomes" id="UP000826234"/>
    </source>
</evidence>